<dbReference type="EC" id="4.1.1.70" evidence="3"/>
<accession>A0A379MQ12</accession>
<reference evidence="3 4" key="1">
    <citation type="submission" date="2018-06" db="EMBL/GenBank/DDBJ databases">
        <authorList>
            <consortium name="Pathogen Informatics"/>
            <person name="Doyle S."/>
        </authorList>
    </citation>
    <scope>NUCLEOTIDE SEQUENCE [LARGE SCALE GENOMIC DNA]</scope>
    <source>
        <strain evidence="3 4">NCTC11190</strain>
    </source>
</reference>
<evidence type="ECO:0000313" key="4">
    <source>
        <dbReference type="Proteomes" id="UP000255233"/>
    </source>
</evidence>
<dbReference type="SUPFAM" id="SSF51230">
    <property type="entry name" value="Single hybrid motif"/>
    <property type="match status" value="1"/>
</dbReference>
<protein>
    <submittedName>
        <fullName evidence="3">Glutaconyl-CoA decarboxylase subunit gamma</fullName>
        <ecNumber evidence="3">4.1.1.70</ecNumber>
    </submittedName>
</protein>
<dbReference type="PANTHER" id="PTHR45266:SF3">
    <property type="entry name" value="OXALOACETATE DECARBOXYLASE ALPHA CHAIN"/>
    <property type="match status" value="1"/>
</dbReference>
<keyword evidence="1" id="KW-0092">Biotin</keyword>
<proteinExistence type="predicted"/>
<dbReference type="EMBL" id="UGVL01000001">
    <property type="protein sequence ID" value="SUE32849.1"/>
    <property type="molecule type" value="Genomic_DNA"/>
</dbReference>
<dbReference type="Proteomes" id="UP000255233">
    <property type="component" value="Unassembled WGS sequence"/>
</dbReference>
<name>A0A379MQ12_9BACT</name>
<dbReference type="AlphaFoldDB" id="A0A379MQ12"/>
<dbReference type="GO" id="GO:0016829">
    <property type="term" value="F:lyase activity"/>
    <property type="evidence" value="ECO:0007669"/>
    <property type="project" value="UniProtKB-KW"/>
</dbReference>
<dbReference type="PANTHER" id="PTHR45266">
    <property type="entry name" value="OXALOACETATE DECARBOXYLASE ALPHA CHAIN"/>
    <property type="match status" value="1"/>
</dbReference>
<dbReference type="PROSITE" id="PS50968">
    <property type="entry name" value="BIOTINYL_LIPOYL"/>
    <property type="match status" value="1"/>
</dbReference>
<dbReference type="RefSeq" id="WP_027291091.1">
    <property type="nucleotide sequence ID" value="NZ_UGVL01000001.1"/>
</dbReference>
<dbReference type="OrthoDB" id="9812676at2"/>
<gene>
    <name evidence="3" type="primary">gcdC_1</name>
    <name evidence="3" type="ORF">NCTC11190_00030</name>
</gene>
<organism evidence="3 4">
    <name type="scientific">Rikenella microfusus</name>
    <dbReference type="NCBI Taxonomy" id="28139"/>
    <lineage>
        <taxon>Bacteria</taxon>
        <taxon>Pseudomonadati</taxon>
        <taxon>Bacteroidota</taxon>
        <taxon>Bacteroidia</taxon>
        <taxon>Bacteroidales</taxon>
        <taxon>Rikenellaceae</taxon>
        <taxon>Rikenella</taxon>
    </lineage>
</organism>
<dbReference type="Pfam" id="PF00364">
    <property type="entry name" value="Biotin_lipoyl"/>
    <property type="match status" value="1"/>
</dbReference>
<dbReference type="PROSITE" id="PS00188">
    <property type="entry name" value="BIOTIN"/>
    <property type="match status" value="1"/>
</dbReference>
<sequence>MKEYKIKINGNEYAVSVSNVEDNTALVNVNGTQYEVEVEGMTAPKVTKTPKIVQQPAVADTDPHPATARTASPASTASVAAGNIKSPLPGVVLDVMVHVGDAVKTGQRLMILEAMKMENNIDSDRDGTVKEIKARKGDSVLEGDILITIG</sequence>
<evidence type="ECO:0000313" key="3">
    <source>
        <dbReference type="EMBL" id="SUE32849.1"/>
    </source>
</evidence>
<dbReference type="InterPro" id="IPR000089">
    <property type="entry name" value="Biotin_lipoyl"/>
</dbReference>
<dbReference type="InterPro" id="IPR050709">
    <property type="entry name" value="Biotin_Carboxyl_Carrier/Decarb"/>
</dbReference>
<keyword evidence="3" id="KW-0456">Lyase</keyword>
<dbReference type="STRING" id="880526.GCA_000427365_01408"/>
<dbReference type="InterPro" id="IPR001882">
    <property type="entry name" value="Biotin_BS"/>
</dbReference>
<evidence type="ECO:0000256" key="1">
    <source>
        <dbReference type="ARBA" id="ARBA00023267"/>
    </source>
</evidence>
<dbReference type="Gene3D" id="2.40.50.100">
    <property type="match status" value="1"/>
</dbReference>
<evidence type="ECO:0000259" key="2">
    <source>
        <dbReference type="PROSITE" id="PS50968"/>
    </source>
</evidence>
<dbReference type="InterPro" id="IPR011053">
    <property type="entry name" value="Single_hybrid_motif"/>
</dbReference>
<dbReference type="FunFam" id="2.40.50.100:FF:000003">
    <property type="entry name" value="Acetyl-CoA carboxylase biotin carboxyl carrier protein"/>
    <property type="match status" value="1"/>
</dbReference>
<keyword evidence="4" id="KW-1185">Reference proteome</keyword>
<feature type="domain" description="Lipoyl-binding" evidence="2">
    <location>
        <begin position="74"/>
        <end position="150"/>
    </location>
</feature>
<dbReference type="CDD" id="cd06850">
    <property type="entry name" value="biotinyl_domain"/>
    <property type="match status" value="1"/>
</dbReference>